<gene>
    <name evidence="1" type="ORF">Slin15195_G095880</name>
</gene>
<dbReference type="GO" id="GO:0016705">
    <property type="term" value="F:oxidoreductase activity, acting on paired donors, with incorporation or reduction of molecular oxygen"/>
    <property type="evidence" value="ECO:0007669"/>
    <property type="project" value="InterPro"/>
</dbReference>
<dbReference type="PANTHER" id="PTHR24305">
    <property type="entry name" value="CYTOCHROME P450"/>
    <property type="match status" value="1"/>
</dbReference>
<dbReference type="GO" id="GO:0020037">
    <property type="term" value="F:heme binding"/>
    <property type="evidence" value="ECO:0007669"/>
    <property type="project" value="InterPro"/>
</dbReference>
<dbReference type="AlphaFoldDB" id="A0A9Q9AVL9"/>
<evidence type="ECO:0000313" key="1">
    <source>
        <dbReference type="EMBL" id="USW56269.1"/>
    </source>
</evidence>
<dbReference type="InterPro" id="IPR036396">
    <property type="entry name" value="Cyt_P450_sf"/>
</dbReference>
<dbReference type="InterPro" id="IPR050121">
    <property type="entry name" value="Cytochrome_P450_monoxygenase"/>
</dbReference>
<dbReference type="GO" id="GO:0004497">
    <property type="term" value="F:monooxygenase activity"/>
    <property type="evidence" value="ECO:0007669"/>
    <property type="project" value="InterPro"/>
</dbReference>
<dbReference type="PANTHER" id="PTHR24305:SF103">
    <property type="entry name" value="P450, PUTATIVE (EUROFUNG)-RELATED"/>
    <property type="match status" value="1"/>
</dbReference>
<sequence>MYILLLALTCLALTALYITYQRHFHPLASYPGPFWASLTDFWNAYQFRSGQHPYTLNALHEQYGPVVLIWTQPPQFRFRRCSQYNFRQRREIMPKTEVYDTFGSRQFPNLFNQTDMGEHAKRRRYLLKNFSSLAVEKVEGNGGWVY</sequence>
<accession>A0A9Q9AVL9</accession>
<organism evidence="1 2">
    <name type="scientific">Septoria linicola</name>
    <dbReference type="NCBI Taxonomy" id="215465"/>
    <lineage>
        <taxon>Eukaryota</taxon>
        <taxon>Fungi</taxon>
        <taxon>Dikarya</taxon>
        <taxon>Ascomycota</taxon>
        <taxon>Pezizomycotina</taxon>
        <taxon>Dothideomycetes</taxon>
        <taxon>Dothideomycetidae</taxon>
        <taxon>Mycosphaerellales</taxon>
        <taxon>Mycosphaerellaceae</taxon>
        <taxon>Septoria</taxon>
    </lineage>
</organism>
<dbReference type="Gene3D" id="1.10.630.10">
    <property type="entry name" value="Cytochrome P450"/>
    <property type="match status" value="1"/>
</dbReference>
<dbReference type="GO" id="GO:0005506">
    <property type="term" value="F:iron ion binding"/>
    <property type="evidence" value="ECO:0007669"/>
    <property type="project" value="InterPro"/>
</dbReference>
<dbReference type="OrthoDB" id="1470350at2759"/>
<name>A0A9Q9AVL9_9PEZI</name>
<dbReference type="SUPFAM" id="SSF48264">
    <property type="entry name" value="Cytochrome P450"/>
    <property type="match status" value="1"/>
</dbReference>
<proteinExistence type="predicted"/>
<reference evidence="1" key="1">
    <citation type="submission" date="2022-06" db="EMBL/GenBank/DDBJ databases">
        <title>Complete genome sequences of two strains of the flax pathogen Septoria linicola.</title>
        <authorList>
            <person name="Lapalu N."/>
            <person name="Simon A."/>
            <person name="Demenou B."/>
            <person name="Paumier D."/>
            <person name="Guillot M.-P."/>
            <person name="Gout L."/>
            <person name="Valade R."/>
        </authorList>
    </citation>
    <scope>NUCLEOTIDE SEQUENCE</scope>
    <source>
        <strain evidence="1">SE15195</strain>
    </source>
</reference>
<dbReference type="Proteomes" id="UP001056384">
    <property type="component" value="Chromosome 8"/>
</dbReference>
<evidence type="ECO:0000313" key="2">
    <source>
        <dbReference type="Proteomes" id="UP001056384"/>
    </source>
</evidence>
<dbReference type="EMBL" id="CP099425">
    <property type="protein sequence ID" value="USW56269.1"/>
    <property type="molecule type" value="Genomic_DNA"/>
</dbReference>
<protein>
    <submittedName>
        <fullName evidence="1">Cytochrome P450 superfamily</fullName>
    </submittedName>
</protein>
<keyword evidence="2" id="KW-1185">Reference proteome</keyword>